<dbReference type="InterPro" id="IPR021109">
    <property type="entry name" value="Peptidase_aspartic_dom_sf"/>
</dbReference>
<accession>A0A9Q9EGW3</accession>
<name>A0A9Q9EGW3_9PEZI</name>
<dbReference type="AlphaFoldDB" id="A0A9Q9EGW3"/>
<dbReference type="Pfam" id="PF13650">
    <property type="entry name" value="Asp_protease_2"/>
    <property type="match status" value="1"/>
</dbReference>
<reference evidence="1" key="1">
    <citation type="submission" date="2022-06" db="EMBL/GenBank/DDBJ databases">
        <title>Complete genome sequences of two strains of the flax pathogen Septoria linicola.</title>
        <authorList>
            <person name="Lapalu N."/>
            <person name="Simon A."/>
            <person name="Demenou B."/>
            <person name="Paumier D."/>
            <person name="Guillot M.-P."/>
            <person name="Gout L."/>
            <person name="Valade R."/>
        </authorList>
    </citation>
    <scope>NUCLEOTIDE SEQUENCE</scope>
    <source>
        <strain evidence="1">SE15195</strain>
    </source>
</reference>
<dbReference type="Gene3D" id="2.40.70.10">
    <property type="entry name" value="Acid Proteases"/>
    <property type="match status" value="1"/>
</dbReference>
<keyword evidence="2" id="KW-1185">Reference proteome</keyword>
<evidence type="ECO:0000313" key="2">
    <source>
        <dbReference type="Proteomes" id="UP001056384"/>
    </source>
</evidence>
<dbReference type="CDD" id="cd00303">
    <property type="entry name" value="retropepsin_like"/>
    <property type="match status" value="1"/>
</dbReference>
<dbReference type="EMBL" id="CP099419">
    <property type="protein sequence ID" value="USW49349.1"/>
    <property type="molecule type" value="Genomic_DNA"/>
</dbReference>
<proteinExistence type="predicted"/>
<dbReference type="SUPFAM" id="SSF50630">
    <property type="entry name" value="Acid proteases"/>
    <property type="match status" value="1"/>
</dbReference>
<organism evidence="1 2">
    <name type="scientific">Septoria linicola</name>
    <dbReference type="NCBI Taxonomy" id="215465"/>
    <lineage>
        <taxon>Eukaryota</taxon>
        <taxon>Fungi</taxon>
        <taxon>Dikarya</taxon>
        <taxon>Ascomycota</taxon>
        <taxon>Pezizomycotina</taxon>
        <taxon>Dothideomycetes</taxon>
        <taxon>Dothideomycetidae</taxon>
        <taxon>Mycosphaerellales</taxon>
        <taxon>Mycosphaerellaceae</taxon>
        <taxon>Septoria</taxon>
    </lineage>
</organism>
<dbReference type="Proteomes" id="UP001056384">
    <property type="component" value="Chromosome 2"/>
</dbReference>
<gene>
    <name evidence="1" type="ORF">Slin15195_G026680</name>
</gene>
<evidence type="ECO:0000313" key="1">
    <source>
        <dbReference type="EMBL" id="USW49349.1"/>
    </source>
</evidence>
<sequence length="248" mass="28021">MAFPNQRFRPPITQASSFFTTVLAISSDYDLYKITQALLDSGASFNSVSRRVVTTLNLHPVKLERPVEASAAGGHRLTLTESVSLSMTIAGITQFVTCYVDDRDDHLNILIGMPGPAQFRMRLDFAAGPSGETLATVGQDKGDARRWDILRAARATKAEIENAFVGAQRGDDEERFVIHADWLRLAGVELRIIKLSEREAREYMQAGETLEQWRERKRREAEEYAKMLTSSLLEGYEVDGRRKRRRLL</sequence>
<protein>
    <submittedName>
        <fullName evidence="1">Aspartic peptidase domain superfamily</fullName>
    </submittedName>
</protein>